<feature type="transmembrane region" description="Helical" evidence="1">
    <location>
        <begin position="271"/>
        <end position="293"/>
    </location>
</feature>
<sequence length="679" mass="80878">MKKKYLLLKIYLSLLILCIITLIVFSLLGKKTRVGYISEFKFDELHINRTLEINNLENIKNNFYKDNVLDDKAITEYIYTNKSITKYSYGFKMQYYDKIFRHSDIYNVYPDLKKLLKIMIFIENIYMSSDGSPFGYLISTKIIDFEKIDNVNYILKMKTNLVSQFIIFNLLIIFLLLFTKYYFIYENNINVYQYKINLNKKDYLFILVTFFSILSIFLLQLYIYFPGYFKGWDNIDIIISGYNNKYWNGHPVFNQVTLSFLYNLFGYSPSYFFIINLICWYLGLFIIIISLYLKYKNIFFYFLILISFIGNIWFANNYQIKDITAVNYFWLSASIILFYLLIPIKNNFIILIVGLFILILSMISRHNMIVTVYPLFILVTFIILNKKKITNIRSYILMFFNLMLIFAILLVLIFKYQPTLWIKSSSLYSGFTQHLYYLPISACAALSNDEDVIPKQWYREGIDFDYIKEFYLKNSINADAFGWGGVSTVFINDISQNEVQKVFFKAIFKHPISWLKHITNFGKHILLLKNNFRMNFNEYSNFYSDRLNQAGIQSYIRKISNLNITLFTFFYKYLIDINLYIFLFLDLLIFIILLCLIIINKNYIKNYIFIFCMSICISSIMTALIVIIFSPVINLRYIYIIVPISIMSLISFITFINDIGGFKKFFTELKFIKSFGNKK</sequence>
<reference evidence="2 3" key="1">
    <citation type="journal article" date="1992" name="Lakartidningen">
        <title>[Penicillin V and not amoxicillin is the first choice preparation in acute otitis].</title>
        <authorList>
            <person name="Kamme C."/>
            <person name="Lundgren K."/>
            <person name="Prellner K."/>
        </authorList>
    </citation>
    <scope>NUCLEOTIDE SEQUENCE [LARGE SCALE GENOMIC DNA]</scope>
    <source>
        <strain evidence="2 3">PC5538III-hc</strain>
    </source>
</reference>
<feature type="transmembrane region" description="Helical" evidence="1">
    <location>
        <begin position="165"/>
        <end position="183"/>
    </location>
</feature>
<name>A0A5C8EFU4_BRAPL</name>
<dbReference type="Proteomes" id="UP000323176">
    <property type="component" value="Unassembled WGS sequence"/>
</dbReference>
<gene>
    <name evidence="2" type="ORF">EPJ72_11655</name>
</gene>
<protein>
    <submittedName>
        <fullName evidence="2">Uncharacterized protein</fullName>
    </submittedName>
</protein>
<feature type="transmembrane region" description="Helical" evidence="1">
    <location>
        <begin position="607"/>
        <end position="631"/>
    </location>
</feature>
<keyword evidence="1" id="KW-0812">Transmembrane</keyword>
<feature type="transmembrane region" description="Helical" evidence="1">
    <location>
        <begin position="367"/>
        <end position="384"/>
    </location>
</feature>
<dbReference type="OrthoDB" id="307868at2"/>
<dbReference type="AlphaFoldDB" id="A0A5C8EFU4"/>
<feature type="transmembrane region" description="Helical" evidence="1">
    <location>
        <begin position="396"/>
        <end position="414"/>
    </location>
</feature>
<evidence type="ECO:0000313" key="2">
    <source>
        <dbReference type="EMBL" id="TXJ36348.1"/>
    </source>
</evidence>
<accession>A0A5C8EFU4</accession>
<feature type="transmembrane region" description="Helical" evidence="1">
    <location>
        <begin position="6"/>
        <end position="28"/>
    </location>
</feature>
<dbReference type="EMBL" id="SAXY01000072">
    <property type="protein sequence ID" value="TXJ36348.1"/>
    <property type="molecule type" value="Genomic_DNA"/>
</dbReference>
<feature type="transmembrane region" description="Helical" evidence="1">
    <location>
        <begin position="580"/>
        <end position="600"/>
    </location>
</feature>
<feature type="transmembrane region" description="Helical" evidence="1">
    <location>
        <begin position="328"/>
        <end position="360"/>
    </location>
</feature>
<evidence type="ECO:0000256" key="1">
    <source>
        <dbReference type="SAM" id="Phobius"/>
    </source>
</evidence>
<comment type="caution">
    <text evidence="2">The sequence shown here is derived from an EMBL/GenBank/DDBJ whole genome shotgun (WGS) entry which is preliminary data.</text>
</comment>
<evidence type="ECO:0000313" key="3">
    <source>
        <dbReference type="Proteomes" id="UP000323176"/>
    </source>
</evidence>
<feature type="transmembrane region" description="Helical" evidence="1">
    <location>
        <begin position="203"/>
        <end position="225"/>
    </location>
</feature>
<organism evidence="2 3">
    <name type="scientific">Brachyspira pilosicoli</name>
    <name type="common">Serpulina pilosicoli</name>
    <dbReference type="NCBI Taxonomy" id="52584"/>
    <lineage>
        <taxon>Bacteria</taxon>
        <taxon>Pseudomonadati</taxon>
        <taxon>Spirochaetota</taxon>
        <taxon>Spirochaetia</taxon>
        <taxon>Brachyspirales</taxon>
        <taxon>Brachyspiraceae</taxon>
        <taxon>Brachyspira</taxon>
    </lineage>
</organism>
<keyword evidence="1" id="KW-1133">Transmembrane helix</keyword>
<proteinExistence type="predicted"/>
<feature type="transmembrane region" description="Helical" evidence="1">
    <location>
        <begin position="298"/>
        <end position="316"/>
    </location>
</feature>
<keyword evidence="1" id="KW-0472">Membrane</keyword>
<feature type="transmembrane region" description="Helical" evidence="1">
    <location>
        <begin position="637"/>
        <end position="656"/>
    </location>
</feature>